<evidence type="ECO:0000313" key="3">
    <source>
        <dbReference type="EMBL" id="CCA70598.1"/>
    </source>
</evidence>
<keyword evidence="2" id="KW-0812">Transmembrane</keyword>
<feature type="transmembrane region" description="Helical" evidence="2">
    <location>
        <begin position="174"/>
        <end position="198"/>
    </location>
</feature>
<keyword evidence="2" id="KW-1133">Transmembrane helix</keyword>
<feature type="transmembrane region" description="Helical" evidence="2">
    <location>
        <begin position="79"/>
        <end position="104"/>
    </location>
</feature>
<dbReference type="HOGENOM" id="CLU_609897_0_0_1"/>
<dbReference type="EMBL" id="CAFZ01000088">
    <property type="protein sequence ID" value="CCA70598.1"/>
    <property type="molecule type" value="Genomic_DNA"/>
</dbReference>
<feature type="transmembrane region" description="Helical" evidence="2">
    <location>
        <begin position="218"/>
        <end position="239"/>
    </location>
</feature>
<organism evidence="3 4">
    <name type="scientific">Serendipita indica (strain DSM 11827)</name>
    <name type="common">Root endophyte fungus</name>
    <name type="synonym">Piriformospora indica</name>
    <dbReference type="NCBI Taxonomy" id="1109443"/>
    <lineage>
        <taxon>Eukaryota</taxon>
        <taxon>Fungi</taxon>
        <taxon>Dikarya</taxon>
        <taxon>Basidiomycota</taxon>
        <taxon>Agaricomycotina</taxon>
        <taxon>Agaricomycetes</taxon>
        <taxon>Sebacinales</taxon>
        <taxon>Serendipitaceae</taxon>
        <taxon>Serendipita</taxon>
    </lineage>
</organism>
<evidence type="ECO:0000256" key="1">
    <source>
        <dbReference type="SAM" id="MobiDB-lite"/>
    </source>
</evidence>
<dbReference type="Proteomes" id="UP000007148">
    <property type="component" value="Unassembled WGS sequence"/>
</dbReference>
<proteinExistence type="predicted"/>
<keyword evidence="4" id="KW-1185">Reference proteome</keyword>
<gene>
    <name evidence="3" type="ORF">PIIN_04535</name>
</gene>
<sequence>MLGRQVRVYLVRPQISPKSLATASRRPLDGPGHLSRRSISSATFTEPIGRAVASLPYAIQHDIPQAILNFSSAAFPESWPVYSIGFFAFAVATRLLVFTPWAYWARKRKWRTKEVVEPRLIAEFKYGWSSELRDKLRRKGLTSREWLMAINDNMSIRQKELVKQFDCGSFKTTVLPLAFTAPAFILSTSIAFSASLLPEIASNPTLNEFFLALPTQDHFPLLPVGLGVFALLTTDIGTWSPKSLKQMNSIEAPVAEEETNNGSPSKIVEVKPHIIALTFSRLWSLARVVVAIGLPGTVQIIWFTSALMSFLEARIFSWIESRRRNNWGGNSPLIKMKIGQLRKLGVEISPDIPLERLGVVDYSTATPGYFPRPRQVGPLERARDAIADLSFRLKAMSPGPTSSAQPADHVRDGFVRVNERGSALKEDTAKQEEVKVPREGTKKSKKGMT</sequence>
<dbReference type="eggNOG" id="KOG1239">
    <property type="taxonomic scope" value="Eukaryota"/>
</dbReference>
<accession>G4TH05</accession>
<keyword evidence="2" id="KW-0472">Membrane</keyword>
<feature type="compositionally biased region" description="Basic and acidic residues" evidence="1">
    <location>
        <begin position="408"/>
        <end position="442"/>
    </location>
</feature>
<feature type="region of interest" description="Disordered" evidence="1">
    <location>
        <begin position="397"/>
        <end position="449"/>
    </location>
</feature>
<comment type="caution">
    <text evidence="3">The sequence shown here is derived from an EMBL/GenBank/DDBJ whole genome shotgun (WGS) entry which is preliminary data.</text>
</comment>
<protein>
    <submittedName>
        <fullName evidence="3">Uncharacterized protein</fullName>
    </submittedName>
</protein>
<reference evidence="3 4" key="1">
    <citation type="journal article" date="2011" name="PLoS Pathog.">
        <title>Endophytic Life Strategies Decoded by Genome and Transcriptome Analyses of the Mutualistic Root Symbiont Piriformospora indica.</title>
        <authorList>
            <person name="Zuccaro A."/>
            <person name="Lahrmann U."/>
            <person name="Guldener U."/>
            <person name="Langen G."/>
            <person name="Pfiffi S."/>
            <person name="Biedenkopf D."/>
            <person name="Wong P."/>
            <person name="Samans B."/>
            <person name="Grimm C."/>
            <person name="Basiewicz M."/>
            <person name="Murat C."/>
            <person name="Martin F."/>
            <person name="Kogel K.H."/>
        </authorList>
    </citation>
    <scope>NUCLEOTIDE SEQUENCE [LARGE SCALE GENOMIC DNA]</scope>
    <source>
        <strain evidence="3 4">DSM 11827</strain>
    </source>
</reference>
<name>G4TH05_SERID</name>
<dbReference type="AlphaFoldDB" id="G4TH05"/>
<dbReference type="InParanoid" id="G4TH05"/>
<evidence type="ECO:0000256" key="2">
    <source>
        <dbReference type="SAM" id="Phobius"/>
    </source>
</evidence>
<evidence type="ECO:0000313" key="4">
    <source>
        <dbReference type="Proteomes" id="UP000007148"/>
    </source>
</evidence>
<dbReference type="OrthoDB" id="2436667at2759"/>